<keyword evidence="4" id="KW-1185">Reference proteome</keyword>
<evidence type="ECO:0000256" key="2">
    <source>
        <dbReference type="SAM" id="Phobius"/>
    </source>
</evidence>
<organism evidence="3 4">
    <name type="scientific">Melipona quadrifasciata</name>
    <dbReference type="NCBI Taxonomy" id="166423"/>
    <lineage>
        <taxon>Eukaryota</taxon>
        <taxon>Metazoa</taxon>
        <taxon>Ecdysozoa</taxon>
        <taxon>Arthropoda</taxon>
        <taxon>Hexapoda</taxon>
        <taxon>Insecta</taxon>
        <taxon>Pterygota</taxon>
        <taxon>Neoptera</taxon>
        <taxon>Endopterygota</taxon>
        <taxon>Hymenoptera</taxon>
        <taxon>Apocrita</taxon>
        <taxon>Aculeata</taxon>
        <taxon>Apoidea</taxon>
        <taxon>Anthophila</taxon>
        <taxon>Apidae</taxon>
        <taxon>Melipona</taxon>
    </lineage>
</organism>
<gene>
    <name evidence="3" type="ORF">WN51_01381</name>
</gene>
<dbReference type="EMBL" id="KQ435808">
    <property type="protein sequence ID" value="KOX73013.1"/>
    <property type="molecule type" value="Genomic_DNA"/>
</dbReference>
<sequence>MRDENKFWSKTQGSKVVSASQSHRADKNDTARILAARRQMSLWFSAYHICIFYSLLDSLPVDTTE</sequence>
<keyword evidence="2" id="KW-1133">Transmembrane helix</keyword>
<evidence type="ECO:0000313" key="4">
    <source>
        <dbReference type="Proteomes" id="UP000053105"/>
    </source>
</evidence>
<feature type="transmembrane region" description="Helical" evidence="2">
    <location>
        <begin position="40"/>
        <end position="56"/>
    </location>
</feature>
<keyword evidence="2" id="KW-0812">Transmembrane</keyword>
<keyword evidence="2" id="KW-0472">Membrane</keyword>
<dbReference type="Proteomes" id="UP000053105">
    <property type="component" value="Unassembled WGS sequence"/>
</dbReference>
<protein>
    <submittedName>
        <fullName evidence="3">Uncharacterized protein</fullName>
    </submittedName>
</protein>
<evidence type="ECO:0000313" key="3">
    <source>
        <dbReference type="EMBL" id="KOX73013.1"/>
    </source>
</evidence>
<name>A0A0M8ZZV5_9HYME</name>
<feature type="compositionally biased region" description="Polar residues" evidence="1">
    <location>
        <begin position="8"/>
        <end position="22"/>
    </location>
</feature>
<evidence type="ECO:0000256" key="1">
    <source>
        <dbReference type="SAM" id="MobiDB-lite"/>
    </source>
</evidence>
<dbReference type="AlphaFoldDB" id="A0A0M8ZZV5"/>
<accession>A0A0M8ZZV5</accession>
<proteinExistence type="predicted"/>
<reference evidence="3 4" key="1">
    <citation type="submission" date="2015-07" db="EMBL/GenBank/DDBJ databases">
        <title>The genome of Melipona quadrifasciata.</title>
        <authorList>
            <person name="Pan H."/>
            <person name="Kapheim K."/>
        </authorList>
    </citation>
    <scope>NUCLEOTIDE SEQUENCE [LARGE SCALE GENOMIC DNA]</scope>
    <source>
        <strain evidence="3">0111107301</strain>
        <tissue evidence="3">Whole body</tissue>
    </source>
</reference>
<feature type="region of interest" description="Disordered" evidence="1">
    <location>
        <begin position="1"/>
        <end position="23"/>
    </location>
</feature>